<keyword evidence="5" id="KW-0503">Monooxygenase</keyword>
<comment type="cofactor">
    <cofactor evidence="1">
        <name>FAD</name>
        <dbReference type="ChEBI" id="CHEBI:57692"/>
    </cofactor>
</comment>
<evidence type="ECO:0000313" key="7">
    <source>
        <dbReference type="Proteomes" id="UP000298493"/>
    </source>
</evidence>
<organism evidence="6 7">
    <name type="scientific">Venturia nashicola</name>
    <dbReference type="NCBI Taxonomy" id="86259"/>
    <lineage>
        <taxon>Eukaryota</taxon>
        <taxon>Fungi</taxon>
        <taxon>Dikarya</taxon>
        <taxon>Ascomycota</taxon>
        <taxon>Pezizomycotina</taxon>
        <taxon>Dothideomycetes</taxon>
        <taxon>Pleosporomycetidae</taxon>
        <taxon>Venturiales</taxon>
        <taxon>Venturiaceae</taxon>
        <taxon>Venturia</taxon>
    </lineage>
</organism>
<keyword evidence="2" id="KW-0285">Flavoprotein</keyword>
<name>A0A4Z1P728_9PEZI</name>
<dbReference type="InterPro" id="IPR036188">
    <property type="entry name" value="FAD/NAD-bd_sf"/>
</dbReference>
<evidence type="ECO:0000256" key="2">
    <source>
        <dbReference type="ARBA" id="ARBA00022630"/>
    </source>
</evidence>
<evidence type="ECO:0000256" key="5">
    <source>
        <dbReference type="ARBA" id="ARBA00023033"/>
    </source>
</evidence>
<evidence type="ECO:0000256" key="3">
    <source>
        <dbReference type="ARBA" id="ARBA00022827"/>
    </source>
</evidence>
<keyword evidence="7" id="KW-1185">Reference proteome</keyword>
<dbReference type="Pfam" id="PF13450">
    <property type="entry name" value="NAD_binding_8"/>
    <property type="match status" value="1"/>
</dbReference>
<keyword evidence="3" id="KW-0274">FAD</keyword>
<dbReference type="GO" id="GO:0050661">
    <property type="term" value="F:NADP binding"/>
    <property type="evidence" value="ECO:0007669"/>
    <property type="project" value="InterPro"/>
</dbReference>
<dbReference type="Gene3D" id="3.50.50.60">
    <property type="entry name" value="FAD/NAD(P)-binding domain"/>
    <property type="match status" value="3"/>
</dbReference>
<dbReference type="PANTHER" id="PTHR43872:SF1">
    <property type="entry name" value="MONOOXYGENASE, PUTATIVE (AFU_ORTHOLOGUE AFUA_8G02570)-RELATED"/>
    <property type="match status" value="1"/>
</dbReference>
<accession>A0A4Z1P728</accession>
<evidence type="ECO:0000256" key="4">
    <source>
        <dbReference type="ARBA" id="ARBA00023002"/>
    </source>
</evidence>
<dbReference type="Proteomes" id="UP000298493">
    <property type="component" value="Unassembled WGS sequence"/>
</dbReference>
<dbReference type="InterPro" id="IPR020946">
    <property type="entry name" value="Flavin_mOase-like"/>
</dbReference>
<dbReference type="STRING" id="86259.A0A4Z1P728"/>
<dbReference type="GO" id="GO:0050660">
    <property type="term" value="F:flavin adenine dinucleotide binding"/>
    <property type="evidence" value="ECO:0007669"/>
    <property type="project" value="InterPro"/>
</dbReference>
<evidence type="ECO:0000313" key="6">
    <source>
        <dbReference type="EMBL" id="TID23558.1"/>
    </source>
</evidence>
<reference evidence="6 7" key="1">
    <citation type="submission" date="2019-04" db="EMBL/GenBank/DDBJ databases">
        <title>High contiguity whole genome sequence and gene annotation resource for two Venturia nashicola isolates.</title>
        <authorList>
            <person name="Prokchorchik M."/>
            <person name="Won K."/>
            <person name="Lee Y."/>
            <person name="Choi E.D."/>
            <person name="Segonzac C."/>
            <person name="Sohn K.H."/>
        </authorList>
    </citation>
    <scope>NUCLEOTIDE SEQUENCE [LARGE SCALE GENOMIC DNA]</scope>
    <source>
        <strain evidence="6 7">PRI2</strain>
    </source>
</reference>
<dbReference type="EMBL" id="SNSC02000006">
    <property type="protein sequence ID" value="TID23558.1"/>
    <property type="molecule type" value="Genomic_DNA"/>
</dbReference>
<proteinExistence type="predicted"/>
<protein>
    <submittedName>
        <fullName evidence="6">High osmolarity signaling protein</fullName>
    </submittedName>
</protein>
<dbReference type="SUPFAM" id="SSF51905">
    <property type="entry name" value="FAD/NAD(P)-binding domain"/>
    <property type="match status" value="1"/>
</dbReference>
<dbReference type="GO" id="GO:0004499">
    <property type="term" value="F:N,N-dimethylaniline monooxygenase activity"/>
    <property type="evidence" value="ECO:0007669"/>
    <property type="project" value="InterPro"/>
</dbReference>
<gene>
    <name evidence="6" type="ORF">E6O75_ATG03194</name>
</gene>
<dbReference type="OrthoDB" id="66881at2759"/>
<dbReference type="AlphaFoldDB" id="A0A4Z1P728"/>
<dbReference type="Pfam" id="PF00743">
    <property type="entry name" value="FMO-like"/>
    <property type="match status" value="1"/>
</dbReference>
<sequence length="518" mass="58757">MGVDYGTMNGSTVESKPIEISEYDMVIVGAGISGINMAYRFQEHFRKGTYIILEARKALGGTWDLMKYPGIRSDSDLHSFGFEWKPWSEEQPIAEGGKIVRYLKEAVAENGIDKKIHYQHKVKKASWQSREQKWTLEVDATGGDGEITKKLFRGKFLVMGTGYYDYDKPMEAKIPGIENFSGKVVHPQFWPEDLDYAHKKVAVIGSGATAITLIPAMAKIAERVTMVQRSPSYIVSLPNRVRPKRWWEWILPTWIQYKITRLRFLISSFLYQRYLSGDSDKMREFLAKVTSAQLPKHIPYDPHFNPRYRPWTQRVCLCPDGDFFKALHKGNVDVTTGVISTVTPNSITMENGQTVEADIIVTATGLRMKYGGNADMYIDGEELNWGDKFLWRGVMVQDVPNMAIVMGYTKASWTLGADATATLVMRMIKHLEWNKLTSATPRIPVVNAKEGQKEMVKLTSASGVMGLTSTYIRNAIHRLPKTSDDKPWKARGSYMEDKWDARWASLSRGMQFVQAAKG</sequence>
<comment type="caution">
    <text evidence="6">The sequence shown here is derived from an EMBL/GenBank/DDBJ whole genome shotgun (WGS) entry which is preliminary data.</text>
</comment>
<keyword evidence="4" id="KW-0560">Oxidoreductase</keyword>
<evidence type="ECO:0000256" key="1">
    <source>
        <dbReference type="ARBA" id="ARBA00001974"/>
    </source>
</evidence>
<dbReference type="PANTHER" id="PTHR43872">
    <property type="entry name" value="MONOOXYGENASE, PUTATIVE (AFU_ORTHOLOGUE AFUA_8G02570)-RELATED"/>
    <property type="match status" value="1"/>
</dbReference>
<dbReference type="InterPro" id="IPR051820">
    <property type="entry name" value="FAD-binding_MO"/>
</dbReference>
<dbReference type="PRINTS" id="PR00411">
    <property type="entry name" value="PNDRDTASEI"/>
</dbReference>